<name>A0A5B7IPC1_PORTR</name>
<dbReference type="Proteomes" id="UP000324222">
    <property type="component" value="Unassembled WGS sequence"/>
</dbReference>
<sequence length="106" mass="10923">MLVVMVALAMVGDDWKFNDVRGFGGGDSDGVEEDGSDGDGNTSLDSDGGGDQSLNSDSSDDGGALPIHVTLPGRHTTSLTWKERDDQLAATLTTKAAAANNNNNNP</sequence>
<organism evidence="2 3">
    <name type="scientific">Portunus trituberculatus</name>
    <name type="common">Swimming crab</name>
    <name type="synonym">Neptunus trituberculatus</name>
    <dbReference type="NCBI Taxonomy" id="210409"/>
    <lineage>
        <taxon>Eukaryota</taxon>
        <taxon>Metazoa</taxon>
        <taxon>Ecdysozoa</taxon>
        <taxon>Arthropoda</taxon>
        <taxon>Crustacea</taxon>
        <taxon>Multicrustacea</taxon>
        <taxon>Malacostraca</taxon>
        <taxon>Eumalacostraca</taxon>
        <taxon>Eucarida</taxon>
        <taxon>Decapoda</taxon>
        <taxon>Pleocyemata</taxon>
        <taxon>Brachyura</taxon>
        <taxon>Eubrachyura</taxon>
        <taxon>Portunoidea</taxon>
        <taxon>Portunidae</taxon>
        <taxon>Portuninae</taxon>
        <taxon>Portunus</taxon>
    </lineage>
</organism>
<accession>A0A5B7IPC1</accession>
<reference evidence="2 3" key="1">
    <citation type="submission" date="2019-05" db="EMBL/GenBank/DDBJ databases">
        <title>Another draft genome of Portunus trituberculatus and its Hox gene families provides insights of decapod evolution.</title>
        <authorList>
            <person name="Jeong J.-H."/>
            <person name="Song I."/>
            <person name="Kim S."/>
            <person name="Choi T."/>
            <person name="Kim D."/>
            <person name="Ryu S."/>
            <person name="Kim W."/>
        </authorList>
    </citation>
    <scope>NUCLEOTIDE SEQUENCE [LARGE SCALE GENOMIC DNA]</scope>
    <source>
        <tissue evidence="2">Muscle</tissue>
    </source>
</reference>
<keyword evidence="3" id="KW-1185">Reference proteome</keyword>
<protein>
    <submittedName>
        <fullName evidence="2">Uncharacterized protein</fullName>
    </submittedName>
</protein>
<evidence type="ECO:0000313" key="2">
    <source>
        <dbReference type="EMBL" id="MPC87361.1"/>
    </source>
</evidence>
<gene>
    <name evidence="2" type="ORF">E2C01_082222</name>
</gene>
<comment type="caution">
    <text evidence="2">The sequence shown here is derived from an EMBL/GenBank/DDBJ whole genome shotgun (WGS) entry which is preliminary data.</text>
</comment>
<evidence type="ECO:0000256" key="1">
    <source>
        <dbReference type="SAM" id="MobiDB-lite"/>
    </source>
</evidence>
<feature type="region of interest" description="Disordered" evidence="1">
    <location>
        <begin position="19"/>
        <end position="81"/>
    </location>
</feature>
<dbReference type="AlphaFoldDB" id="A0A5B7IPC1"/>
<dbReference type="EMBL" id="VSRR010074259">
    <property type="protein sequence ID" value="MPC87361.1"/>
    <property type="molecule type" value="Genomic_DNA"/>
</dbReference>
<evidence type="ECO:0000313" key="3">
    <source>
        <dbReference type="Proteomes" id="UP000324222"/>
    </source>
</evidence>
<proteinExistence type="predicted"/>